<keyword evidence="2" id="KW-1185">Reference proteome</keyword>
<comment type="caution">
    <text evidence="1">The sequence shown here is derived from an EMBL/GenBank/DDBJ whole genome shotgun (WGS) entry which is preliminary data.</text>
</comment>
<proteinExistence type="predicted"/>
<gene>
    <name evidence="1" type="ORF">GKQ77_18175</name>
</gene>
<organism evidence="1 2">
    <name type="scientific">Streptomyces anatolicus</name>
    <dbReference type="NCBI Taxonomy" id="2675858"/>
    <lineage>
        <taxon>Bacteria</taxon>
        <taxon>Bacillati</taxon>
        <taxon>Actinomycetota</taxon>
        <taxon>Actinomycetes</taxon>
        <taxon>Kitasatosporales</taxon>
        <taxon>Streptomycetaceae</taxon>
        <taxon>Streptomyces</taxon>
    </lineage>
</organism>
<dbReference type="Proteomes" id="UP001197114">
    <property type="component" value="Unassembled WGS sequence"/>
</dbReference>
<evidence type="ECO:0000313" key="1">
    <source>
        <dbReference type="EMBL" id="MBW5423471.1"/>
    </source>
</evidence>
<protein>
    <submittedName>
        <fullName evidence="1">Asp23/Gls24 family envelope stress response protein</fullName>
    </submittedName>
</protein>
<dbReference type="EMBL" id="WMBF01000191">
    <property type="protein sequence ID" value="MBW5423471.1"/>
    <property type="molecule type" value="Genomic_DNA"/>
</dbReference>
<name>A0ABS6YPW0_9ACTN</name>
<evidence type="ECO:0000313" key="2">
    <source>
        <dbReference type="Proteomes" id="UP001197114"/>
    </source>
</evidence>
<sequence length="211" mass="23007">MPCGRELWSVWERWESGEADPHAAACPHCTEALNTLRHLEDVVSAARATEPREQETDASALVGRVMDVVRLELRPGRTLPLGEEEEDAWIVEAAAARTVRAAAETLPGVRAGSCRIEVRSQNTDTGTETDTGTAAPAGRLRRGPVGIRLEVEAPLTWHLQELAEQVRHRVLEAVDAELGMRVTAVDVTITDITDATEMTDTTGDDVEGRRP</sequence>
<accession>A0ABS6YPW0</accession>
<reference evidence="1 2" key="1">
    <citation type="submission" date="2019-11" db="EMBL/GenBank/DDBJ databases">
        <authorList>
            <person name="Ay H."/>
        </authorList>
    </citation>
    <scope>NUCLEOTIDE SEQUENCE [LARGE SCALE GENOMIC DNA]</scope>
    <source>
        <strain evidence="1 2">BG9H</strain>
    </source>
</reference>